<dbReference type="Proteomes" id="UP000490939">
    <property type="component" value="Unassembled WGS sequence"/>
</dbReference>
<dbReference type="Gene3D" id="1.10.720.30">
    <property type="entry name" value="SAP domain"/>
    <property type="match status" value="2"/>
</dbReference>
<evidence type="ECO:0000259" key="8">
    <source>
        <dbReference type="PROSITE" id="PS51873"/>
    </source>
</evidence>
<keyword evidence="1" id="KW-0808">Transferase</keyword>
<feature type="region of interest" description="Disordered" evidence="7">
    <location>
        <begin position="345"/>
        <end position="371"/>
    </location>
</feature>
<dbReference type="Gene3D" id="1.20.120.1750">
    <property type="match status" value="1"/>
</dbReference>
<dbReference type="PROSITE" id="PS51873">
    <property type="entry name" value="TRIAD"/>
    <property type="match status" value="1"/>
</dbReference>
<dbReference type="EMBL" id="WNWR01000287">
    <property type="protein sequence ID" value="KAE9984848.1"/>
    <property type="molecule type" value="Genomic_DNA"/>
</dbReference>
<dbReference type="CDD" id="cd20336">
    <property type="entry name" value="Rcat_RBR"/>
    <property type="match status" value="1"/>
</dbReference>
<keyword evidence="3" id="KW-0677">Repeat</keyword>
<feature type="region of interest" description="Disordered" evidence="7">
    <location>
        <begin position="32"/>
        <end position="72"/>
    </location>
</feature>
<evidence type="ECO:0000256" key="5">
    <source>
        <dbReference type="ARBA" id="ARBA00022786"/>
    </source>
</evidence>
<reference evidence="9 10" key="1">
    <citation type="submission" date="2019-07" db="EMBL/GenBank/DDBJ databases">
        <title>Venturia inaequalis Genome Resource.</title>
        <authorList>
            <person name="Lichtner F.J."/>
        </authorList>
    </citation>
    <scope>NUCLEOTIDE SEQUENCE [LARGE SCALE GENOMIC DNA]</scope>
    <source>
        <strain evidence="9 10">DMI_063113</strain>
    </source>
</reference>
<gene>
    <name evidence="9" type="ORF">EG327_004874</name>
</gene>
<protein>
    <recommendedName>
        <fullName evidence="8">RING-type domain-containing protein</fullName>
    </recommendedName>
</protein>
<evidence type="ECO:0000256" key="2">
    <source>
        <dbReference type="ARBA" id="ARBA00022723"/>
    </source>
</evidence>
<evidence type="ECO:0000256" key="1">
    <source>
        <dbReference type="ARBA" id="ARBA00022679"/>
    </source>
</evidence>
<evidence type="ECO:0000256" key="6">
    <source>
        <dbReference type="ARBA" id="ARBA00022833"/>
    </source>
</evidence>
<evidence type="ECO:0000256" key="4">
    <source>
        <dbReference type="ARBA" id="ARBA00022771"/>
    </source>
</evidence>
<dbReference type="GO" id="GO:0008270">
    <property type="term" value="F:zinc ion binding"/>
    <property type="evidence" value="ECO:0007669"/>
    <property type="project" value="UniProtKB-KW"/>
</dbReference>
<name>A0A8H3Z6E1_VENIN</name>
<dbReference type="OrthoDB" id="1431934at2759"/>
<keyword evidence="2" id="KW-0479">Metal-binding</keyword>
<dbReference type="AlphaFoldDB" id="A0A8H3Z6E1"/>
<sequence length="371" mass="41595">MAYEDMPAKALKHIYKDRELAHSGKKPEVIARLGEHSQNKLKRKPPENDNTEQDKKERTSKKAKIEGGDPDYDKQNVKRLQDLCFSRRLSEKPSDKAALIARLEANDRGEDEPGQECPICGNVRAFKFYGHSSHGSHDASANQSKGCGQECQWCSRDYIMSCLTDGIAPEDIQCMWCTKSLAQADVRRHLSKHKPDYQAYLSTESWRAHQKHQTFHLCQAPACSEGGIIDMNDIINECKGFNCRPDGTGHENCLPCKAVHKPGETCEAYQAPLNHTRRPIDEASTFLRDHVSKPCPRCGIYISKTGCHQVRCIAEIRPNIKCNHVFCYDCGKHANGGDGYRKTGHEDGCPQDGPGTKSAKNKRESRVGLDN</sequence>
<dbReference type="GO" id="GO:0016740">
    <property type="term" value="F:transferase activity"/>
    <property type="evidence" value="ECO:0007669"/>
    <property type="project" value="UniProtKB-KW"/>
</dbReference>
<feature type="domain" description="RING-type" evidence="8">
    <location>
        <begin position="113"/>
        <end position="349"/>
    </location>
</feature>
<dbReference type="InterPro" id="IPR044066">
    <property type="entry name" value="TRIAD_supradom"/>
</dbReference>
<keyword evidence="6" id="KW-0862">Zinc</keyword>
<accession>A0A8H3Z6E1</accession>
<feature type="compositionally biased region" description="Basic and acidic residues" evidence="7">
    <location>
        <begin position="32"/>
        <end position="57"/>
    </location>
</feature>
<proteinExistence type="predicted"/>
<dbReference type="InterPro" id="IPR036361">
    <property type="entry name" value="SAP_dom_sf"/>
</dbReference>
<organism evidence="9 10">
    <name type="scientific">Venturia inaequalis</name>
    <name type="common">Apple scab fungus</name>
    <dbReference type="NCBI Taxonomy" id="5025"/>
    <lineage>
        <taxon>Eukaryota</taxon>
        <taxon>Fungi</taxon>
        <taxon>Dikarya</taxon>
        <taxon>Ascomycota</taxon>
        <taxon>Pezizomycotina</taxon>
        <taxon>Dothideomycetes</taxon>
        <taxon>Pleosporomycetidae</taxon>
        <taxon>Venturiales</taxon>
        <taxon>Venturiaceae</taxon>
        <taxon>Venturia</taxon>
    </lineage>
</organism>
<keyword evidence="10" id="KW-1185">Reference proteome</keyword>
<evidence type="ECO:0000256" key="3">
    <source>
        <dbReference type="ARBA" id="ARBA00022737"/>
    </source>
</evidence>
<keyword evidence="4" id="KW-0863">Zinc-finger</keyword>
<comment type="caution">
    <text evidence="9">The sequence shown here is derived from an EMBL/GenBank/DDBJ whole genome shotgun (WGS) entry which is preliminary data.</text>
</comment>
<dbReference type="SUPFAM" id="SSF57850">
    <property type="entry name" value="RING/U-box"/>
    <property type="match status" value="1"/>
</dbReference>
<feature type="compositionally biased region" description="Basic and acidic residues" evidence="7">
    <location>
        <begin position="63"/>
        <end position="72"/>
    </location>
</feature>
<evidence type="ECO:0000313" key="10">
    <source>
        <dbReference type="Proteomes" id="UP000490939"/>
    </source>
</evidence>
<evidence type="ECO:0000256" key="7">
    <source>
        <dbReference type="SAM" id="MobiDB-lite"/>
    </source>
</evidence>
<feature type="compositionally biased region" description="Basic and acidic residues" evidence="7">
    <location>
        <begin position="361"/>
        <end position="371"/>
    </location>
</feature>
<evidence type="ECO:0000313" key="9">
    <source>
        <dbReference type="EMBL" id="KAE9984848.1"/>
    </source>
</evidence>
<keyword evidence="5" id="KW-0833">Ubl conjugation pathway</keyword>